<name>A0A7T0C435_9BACT</name>
<dbReference type="GO" id="GO:0005524">
    <property type="term" value="F:ATP binding"/>
    <property type="evidence" value="ECO:0007669"/>
    <property type="project" value="InterPro"/>
</dbReference>
<dbReference type="InterPro" id="IPR011703">
    <property type="entry name" value="ATPase_AAA-3"/>
</dbReference>
<feature type="domain" description="ATPase AAA-3" evidence="1">
    <location>
        <begin position="40"/>
        <end position="170"/>
    </location>
</feature>
<evidence type="ECO:0000259" key="1">
    <source>
        <dbReference type="Pfam" id="PF07726"/>
    </source>
</evidence>
<dbReference type="InterPro" id="IPR050764">
    <property type="entry name" value="CbbQ/NirQ/NorQ/GpvN"/>
</dbReference>
<gene>
    <name evidence="3" type="ORF">G3M78_12210</name>
</gene>
<dbReference type="InterPro" id="IPR027417">
    <property type="entry name" value="P-loop_NTPase"/>
</dbReference>
<evidence type="ECO:0000313" key="4">
    <source>
        <dbReference type="Proteomes" id="UP000594464"/>
    </source>
</evidence>
<dbReference type="PIRSF" id="PIRSF002849">
    <property type="entry name" value="AAA_ATPase_chaperone_MoxR_prd"/>
    <property type="match status" value="1"/>
</dbReference>
<reference evidence="4" key="1">
    <citation type="submission" date="2020-02" db="EMBL/GenBank/DDBJ databases">
        <title>Genomic and physiological characterization of two novel Nitrospinaceae genera.</title>
        <authorList>
            <person name="Mueller A.J."/>
            <person name="Jung M.-Y."/>
            <person name="Strachan C.R."/>
            <person name="Herbold C.W."/>
            <person name="Kirkegaard R.H."/>
            <person name="Daims H."/>
        </authorList>
    </citation>
    <scope>NUCLEOTIDE SEQUENCE [LARGE SCALE GENOMIC DNA]</scope>
</reference>
<dbReference type="Proteomes" id="UP000594464">
    <property type="component" value="Chromosome"/>
</dbReference>
<evidence type="ECO:0000259" key="2">
    <source>
        <dbReference type="Pfam" id="PF17863"/>
    </source>
</evidence>
<dbReference type="EMBL" id="CP048620">
    <property type="protein sequence ID" value="QPJ66115.1"/>
    <property type="molecule type" value="Genomic_DNA"/>
</dbReference>
<sequence>MLEQSALSLINRLQSNMEKTIFGKPEAVQSSIITLLAKGHLLIEDVPGVGKTTLAQTLARSIDLEFRRIQFTNDILPSDITGVSVYDPEAKQFIFKKGPLFSNIVLADEINRATPRTQSALLEAMSERQVSSDNVTHALEEPFMVIATQNPVESHGAYPLPESQMDRFMMFLSIGYPTLEDEKRLLESTLGSQAPSVESVVTREELLLLQSQVEQVTLDESLAEYLLALVHATRQHKHLALGVSPRGGLTLRQAARAKALTEGRTYCLPDDVKSMALPVFKHRVMLSSQTGSHRAQSENAAAIIMEILDQVEIPV</sequence>
<dbReference type="CDD" id="cd00009">
    <property type="entry name" value="AAA"/>
    <property type="match status" value="1"/>
</dbReference>
<proteinExistence type="predicted"/>
<dbReference type="AlphaFoldDB" id="A0A7T0C435"/>
<organism evidence="3 4">
    <name type="scientific">Candidatus Nitrohelix vancouverensis</name>
    <dbReference type="NCBI Taxonomy" id="2705534"/>
    <lineage>
        <taxon>Bacteria</taxon>
        <taxon>Pseudomonadati</taxon>
        <taxon>Nitrospinota/Tectimicrobiota group</taxon>
        <taxon>Nitrospinota</taxon>
        <taxon>Nitrospinia</taxon>
        <taxon>Nitrospinales</taxon>
        <taxon>Nitrospinaceae</taxon>
        <taxon>Candidatus Nitrohelix</taxon>
    </lineage>
</organism>
<feature type="domain" description="ChlI/MoxR AAA lid" evidence="2">
    <location>
        <begin position="232"/>
        <end position="291"/>
    </location>
</feature>
<dbReference type="Gene3D" id="3.40.50.300">
    <property type="entry name" value="P-loop containing nucleotide triphosphate hydrolases"/>
    <property type="match status" value="1"/>
</dbReference>
<dbReference type="GO" id="GO:0016887">
    <property type="term" value="F:ATP hydrolysis activity"/>
    <property type="evidence" value="ECO:0007669"/>
    <property type="project" value="InterPro"/>
</dbReference>
<dbReference type="PANTHER" id="PTHR42759">
    <property type="entry name" value="MOXR FAMILY PROTEIN"/>
    <property type="match status" value="1"/>
</dbReference>
<dbReference type="Gene3D" id="1.10.8.80">
    <property type="entry name" value="Magnesium chelatase subunit I, C-Terminal domain"/>
    <property type="match status" value="1"/>
</dbReference>
<dbReference type="KEGG" id="nva:G3M78_12210"/>
<accession>A0A7T0C435</accession>
<dbReference type="Pfam" id="PF07726">
    <property type="entry name" value="AAA_3"/>
    <property type="match status" value="1"/>
</dbReference>
<dbReference type="Pfam" id="PF17863">
    <property type="entry name" value="AAA_lid_2"/>
    <property type="match status" value="1"/>
</dbReference>
<dbReference type="InterPro" id="IPR041628">
    <property type="entry name" value="ChlI/MoxR_AAA_lid"/>
</dbReference>
<protein>
    <submittedName>
        <fullName evidence="3">MoxR family ATPase</fullName>
    </submittedName>
</protein>
<evidence type="ECO:0000313" key="3">
    <source>
        <dbReference type="EMBL" id="QPJ66115.1"/>
    </source>
</evidence>
<dbReference type="SUPFAM" id="SSF52540">
    <property type="entry name" value="P-loop containing nucleoside triphosphate hydrolases"/>
    <property type="match status" value="1"/>
</dbReference>
<dbReference type="PANTHER" id="PTHR42759:SF5">
    <property type="entry name" value="METHANOL DEHYDROGENASE REGULATOR"/>
    <property type="match status" value="1"/>
</dbReference>